<reference evidence="1" key="1">
    <citation type="submission" date="2009-08" db="EMBL/GenBank/DDBJ databases">
        <title>Annotation of Salpingoeca rosetta.</title>
        <authorList>
            <consortium name="The Broad Institute Genome Sequencing Platform"/>
            <person name="Russ C."/>
            <person name="Cuomo C."/>
            <person name="Burger G."/>
            <person name="Gray M.W."/>
            <person name="Holland P.W.H."/>
            <person name="King N."/>
            <person name="Lang F.B.F."/>
            <person name="Roger A.J."/>
            <person name="Ruiz-Trillo I."/>
            <person name="Young S.K."/>
            <person name="Zeng Q."/>
            <person name="Gargeya S."/>
            <person name="Alvarado L."/>
            <person name="Berlin A."/>
            <person name="Chapman S.B."/>
            <person name="Chen Z."/>
            <person name="Freedman E."/>
            <person name="Gellesch M."/>
            <person name="Goldberg J."/>
            <person name="Griggs A."/>
            <person name="Gujja S."/>
            <person name="Heilman E."/>
            <person name="Heiman D."/>
            <person name="Howarth C."/>
            <person name="Mehta T."/>
            <person name="Neiman D."/>
            <person name="Pearson M."/>
            <person name="Roberts A."/>
            <person name="Saif S."/>
            <person name="Shea T."/>
            <person name="Shenoy N."/>
            <person name="Sisk P."/>
            <person name="Stolte C."/>
            <person name="Sykes S."/>
            <person name="White J."/>
            <person name="Yandava C."/>
            <person name="Haas B."/>
            <person name="Nusbaum C."/>
            <person name="Birren B."/>
        </authorList>
    </citation>
    <scope>NUCLEOTIDE SEQUENCE [LARGE SCALE GENOMIC DNA]</scope>
    <source>
        <strain evidence="1">ATCC 50818</strain>
    </source>
</reference>
<sequence>MVDVNGVLAPVQQRMEHSAAGAPISQWRGRLIDNAPSCDTPEEATTTVPARNGLIYMLLSTSCYKQGQCPHQRLRHCIHYPRLIQGPPTQLSDEARQLETASSTTAASHEAHSLALLVREATSQAFNDLISNVPASRSFDDDDACHRHSSTYSDYSTVGWRRACVKRQHQRPASGGVLAMNGLVHCIPPANAVSLLVIDPVC</sequence>
<protein>
    <submittedName>
        <fullName evidence="1">Uncharacterized protein</fullName>
    </submittedName>
</protein>
<dbReference type="Proteomes" id="UP000007799">
    <property type="component" value="Unassembled WGS sequence"/>
</dbReference>
<evidence type="ECO:0000313" key="2">
    <source>
        <dbReference type="Proteomes" id="UP000007799"/>
    </source>
</evidence>
<dbReference type="RefSeq" id="XP_004996178.1">
    <property type="nucleotide sequence ID" value="XM_004996121.1"/>
</dbReference>
<evidence type="ECO:0000313" key="1">
    <source>
        <dbReference type="EMBL" id="EGD81995.1"/>
    </source>
</evidence>
<dbReference type="GeneID" id="16076765"/>
<keyword evidence="2" id="KW-1185">Reference proteome</keyword>
<gene>
    <name evidence="1" type="ORF">PTSG_02682</name>
</gene>
<dbReference type="EMBL" id="GL832960">
    <property type="protein sequence ID" value="EGD81995.1"/>
    <property type="molecule type" value="Genomic_DNA"/>
</dbReference>
<proteinExistence type="predicted"/>
<dbReference type="AlphaFoldDB" id="F2U301"/>
<dbReference type="KEGG" id="sre:PTSG_02682"/>
<dbReference type="InParanoid" id="F2U301"/>
<organism evidence="2">
    <name type="scientific">Salpingoeca rosetta (strain ATCC 50818 / BSB-021)</name>
    <dbReference type="NCBI Taxonomy" id="946362"/>
    <lineage>
        <taxon>Eukaryota</taxon>
        <taxon>Choanoflagellata</taxon>
        <taxon>Craspedida</taxon>
        <taxon>Salpingoecidae</taxon>
        <taxon>Salpingoeca</taxon>
    </lineage>
</organism>
<accession>F2U301</accession>
<name>F2U301_SALR5</name>